<dbReference type="Proteomes" id="UP000004095">
    <property type="component" value="Unassembled WGS sequence"/>
</dbReference>
<dbReference type="GO" id="GO:0032259">
    <property type="term" value="P:methylation"/>
    <property type="evidence" value="ECO:0007669"/>
    <property type="project" value="UniProtKB-KW"/>
</dbReference>
<reference evidence="9 10" key="1">
    <citation type="submission" date="2007-01" db="EMBL/GenBank/DDBJ databases">
        <authorList>
            <person name="Haygood M."/>
            <person name="Podell S."/>
            <person name="Anderson C."/>
            <person name="Hopkinson B."/>
            <person name="Roe K."/>
            <person name="Barbeau K."/>
            <person name="Gaasterland T."/>
            <person name="Ferriera S."/>
            <person name="Johnson J."/>
            <person name="Kravitz S."/>
            <person name="Beeson K."/>
            <person name="Sutton G."/>
            <person name="Rogers Y.-H."/>
            <person name="Friedman R."/>
            <person name="Frazier M."/>
            <person name="Venter J.C."/>
        </authorList>
    </citation>
    <scope>NUCLEOTIDE SEQUENCE [LARGE SCALE GENOMIC DNA]</scope>
    <source>
        <strain evidence="9 10">ATCC 23134</strain>
    </source>
</reference>
<keyword evidence="5" id="KW-0949">S-adenosyl-L-methionine</keyword>
<dbReference type="EC" id="2.1.1.107" evidence="2"/>
<evidence type="ECO:0000256" key="4">
    <source>
        <dbReference type="ARBA" id="ARBA00022679"/>
    </source>
</evidence>
<dbReference type="CDD" id="cd11642">
    <property type="entry name" value="SUMT"/>
    <property type="match status" value="1"/>
</dbReference>
<dbReference type="InterPro" id="IPR000878">
    <property type="entry name" value="4pyrrol_Mease"/>
</dbReference>
<dbReference type="InterPro" id="IPR014776">
    <property type="entry name" value="4pyrrole_Mease_sub2"/>
</dbReference>
<dbReference type="EMBL" id="AAWS01000044">
    <property type="protein sequence ID" value="EAY25725.1"/>
    <property type="molecule type" value="Genomic_DNA"/>
</dbReference>
<dbReference type="Gene3D" id="3.40.1010.10">
    <property type="entry name" value="Cobalt-precorrin-4 Transmethylase, Domain 1"/>
    <property type="match status" value="1"/>
</dbReference>
<dbReference type="FunFam" id="3.40.1010.10:FF:000001">
    <property type="entry name" value="Siroheme synthase"/>
    <property type="match status" value="1"/>
</dbReference>
<dbReference type="SUPFAM" id="SSF53790">
    <property type="entry name" value="Tetrapyrrole methylase"/>
    <property type="match status" value="1"/>
</dbReference>
<dbReference type="GO" id="GO:0019354">
    <property type="term" value="P:siroheme biosynthetic process"/>
    <property type="evidence" value="ECO:0007669"/>
    <property type="project" value="InterPro"/>
</dbReference>
<proteinExistence type="inferred from homology"/>
<dbReference type="PANTHER" id="PTHR45790:SF3">
    <property type="entry name" value="S-ADENOSYL-L-METHIONINE-DEPENDENT UROPORPHYRINOGEN III METHYLTRANSFERASE, CHLOROPLASTIC"/>
    <property type="match status" value="1"/>
</dbReference>
<dbReference type="InterPro" id="IPR050161">
    <property type="entry name" value="Siro_Cobalamin_biosynth"/>
</dbReference>
<sequence length="288" mass="30999">MPLKDNTMNAFLNNTNTTLYQGALSQRRTLKPKLTLVGAGPGDPELITLKAIRALANADVVLYDALANPALLEYAPKNALKKYVGKRGGKKYLSQDQINQLIVEEAFQHGHVVRLKGGDPFVFGRGHEELAFAQSFDMDTEVVPGISSSLAVPALKQIPLTKRGINESFWVITGTTKKQEISQDMPLAAQSSATVIILMGMRKLKEIAAIFSQYGKQNTPVAIIQNGSCANEKTGFGEVHNIAAIAEQKGLGAPAVIVIGEVVRLATSAPAEFKNLVNQQINTGNYGN</sequence>
<keyword evidence="10" id="KW-1185">Reference proteome</keyword>
<evidence type="ECO:0000256" key="1">
    <source>
        <dbReference type="ARBA" id="ARBA00005879"/>
    </source>
</evidence>
<dbReference type="AlphaFoldDB" id="A1ZV69"/>
<dbReference type="InterPro" id="IPR003043">
    <property type="entry name" value="Uropor_MeTrfase_CS"/>
</dbReference>
<organism evidence="9 10">
    <name type="scientific">Microscilla marina ATCC 23134</name>
    <dbReference type="NCBI Taxonomy" id="313606"/>
    <lineage>
        <taxon>Bacteria</taxon>
        <taxon>Pseudomonadati</taxon>
        <taxon>Bacteroidota</taxon>
        <taxon>Cytophagia</taxon>
        <taxon>Cytophagales</taxon>
        <taxon>Microscillaceae</taxon>
        <taxon>Microscilla</taxon>
    </lineage>
</organism>
<accession>A1ZV69</accession>
<evidence type="ECO:0000259" key="8">
    <source>
        <dbReference type="Pfam" id="PF00590"/>
    </source>
</evidence>
<dbReference type="InterPro" id="IPR006366">
    <property type="entry name" value="CobA/CysG_C"/>
</dbReference>
<protein>
    <recommendedName>
        <fullName evidence="2">uroporphyrinogen-III C-methyltransferase</fullName>
        <ecNumber evidence="2">2.1.1.107</ecNumber>
    </recommendedName>
</protein>
<dbReference type="Gene3D" id="3.30.950.10">
    <property type="entry name" value="Methyltransferase, Cobalt-precorrin-4 Transmethylase, Domain 2"/>
    <property type="match status" value="1"/>
</dbReference>
<dbReference type="NCBIfam" id="TIGR01469">
    <property type="entry name" value="cobA_cysG_Cterm"/>
    <property type="match status" value="1"/>
</dbReference>
<dbReference type="PANTHER" id="PTHR45790">
    <property type="entry name" value="SIROHEME SYNTHASE-RELATED"/>
    <property type="match status" value="1"/>
</dbReference>
<evidence type="ECO:0000256" key="5">
    <source>
        <dbReference type="ARBA" id="ARBA00022691"/>
    </source>
</evidence>
<evidence type="ECO:0000313" key="10">
    <source>
        <dbReference type="Proteomes" id="UP000004095"/>
    </source>
</evidence>
<keyword evidence="3 9" id="KW-0489">Methyltransferase</keyword>
<dbReference type="Pfam" id="PF00590">
    <property type="entry name" value="TP_methylase"/>
    <property type="match status" value="1"/>
</dbReference>
<keyword evidence="4 9" id="KW-0808">Transferase</keyword>
<evidence type="ECO:0000256" key="6">
    <source>
        <dbReference type="ARBA" id="ARBA00023244"/>
    </source>
</evidence>
<keyword evidence="6" id="KW-0627">Porphyrin biosynthesis</keyword>
<comment type="caution">
    <text evidence="9">The sequence shown here is derived from an EMBL/GenBank/DDBJ whole genome shotgun (WGS) entry which is preliminary data.</text>
</comment>
<dbReference type="eggNOG" id="COG0007">
    <property type="taxonomic scope" value="Bacteria"/>
</dbReference>
<dbReference type="PROSITE" id="PS00839">
    <property type="entry name" value="SUMT_1"/>
    <property type="match status" value="1"/>
</dbReference>
<comment type="pathway">
    <text evidence="7">Porphyrin-containing compound metabolism; siroheme biosynthesis; precorrin-2 from uroporphyrinogen III: step 1/1.</text>
</comment>
<evidence type="ECO:0000256" key="7">
    <source>
        <dbReference type="ARBA" id="ARBA00025705"/>
    </source>
</evidence>
<gene>
    <name evidence="9" type="ORF">M23134_04899</name>
</gene>
<evidence type="ECO:0000256" key="3">
    <source>
        <dbReference type="ARBA" id="ARBA00022603"/>
    </source>
</evidence>
<dbReference type="GO" id="GO:0004851">
    <property type="term" value="F:uroporphyrin-III C-methyltransferase activity"/>
    <property type="evidence" value="ECO:0007669"/>
    <property type="project" value="UniProtKB-EC"/>
</dbReference>
<name>A1ZV69_MICM2</name>
<feature type="domain" description="Tetrapyrrole methylase" evidence="8">
    <location>
        <begin position="33"/>
        <end position="239"/>
    </location>
</feature>
<comment type="similarity">
    <text evidence="1">Belongs to the precorrin methyltransferase family.</text>
</comment>
<dbReference type="InterPro" id="IPR035996">
    <property type="entry name" value="4pyrrol_Methylase_sf"/>
</dbReference>
<dbReference type="NCBIfam" id="NF004790">
    <property type="entry name" value="PRK06136.1"/>
    <property type="match status" value="1"/>
</dbReference>
<dbReference type="InterPro" id="IPR014777">
    <property type="entry name" value="4pyrrole_Mease_sub1"/>
</dbReference>
<evidence type="ECO:0000313" key="9">
    <source>
        <dbReference type="EMBL" id="EAY25725.1"/>
    </source>
</evidence>
<evidence type="ECO:0000256" key="2">
    <source>
        <dbReference type="ARBA" id="ARBA00012162"/>
    </source>
</evidence>